<gene>
    <name evidence="9" type="ORF">ABMA28_005167</name>
</gene>
<dbReference type="EMBL" id="JBEDNZ010000017">
    <property type="protein sequence ID" value="KAL0821745.1"/>
    <property type="molecule type" value="Genomic_DNA"/>
</dbReference>
<feature type="region of interest" description="Disordered" evidence="6">
    <location>
        <begin position="156"/>
        <end position="175"/>
    </location>
</feature>
<feature type="domain" description="N-end rule aminoacyl transferase C-terminal" evidence="8">
    <location>
        <begin position="271"/>
        <end position="410"/>
    </location>
</feature>
<proteinExistence type="inferred from homology"/>
<evidence type="ECO:0000256" key="5">
    <source>
        <dbReference type="PIRNR" id="PIRNR037207"/>
    </source>
</evidence>
<comment type="catalytic activity">
    <reaction evidence="5">
        <text>an N-terminal L-alpha-aminoacyl-[protein] + L-arginyl-tRNA(Arg) = an N-terminal L-arginyl-L-aminoacyl-[protein] + tRNA(Arg) + H(+)</text>
        <dbReference type="Rhea" id="RHEA:10208"/>
        <dbReference type="Rhea" id="RHEA-COMP:9658"/>
        <dbReference type="Rhea" id="RHEA-COMP:9673"/>
        <dbReference type="Rhea" id="RHEA-COMP:10636"/>
        <dbReference type="Rhea" id="RHEA-COMP:10638"/>
        <dbReference type="ChEBI" id="CHEBI:15378"/>
        <dbReference type="ChEBI" id="CHEBI:78442"/>
        <dbReference type="ChEBI" id="CHEBI:78513"/>
        <dbReference type="ChEBI" id="CHEBI:78597"/>
        <dbReference type="ChEBI" id="CHEBI:83562"/>
        <dbReference type="EC" id="2.3.2.8"/>
    </reaction>
</comment>
<dbReference type="EC" id="2.3.2.8" evidence="5"/>
<dbReference type="GO" id="GO:0004057">
    <property type="term" value="F:arginyl-tRNA--protein transferase activity"/>
    <property type="evidence" value="ECO:0007669"/>
    <property type="project" value="UniProtKB-EC"/>
</dbReference>
<organism evidence="9 10">
    <name type="scientific">Loxostege sticticalis</name>
    <name type="common">Beet webworm moth</name>
    <dbReference type="NCBI Taxonomy" id="481309"/>
    <lineage>
        <taxon>Eukaryota</taxon>
        <taxon>Metazoa</taxon>
        <taxon>Ecdysozoa</taxon>
        <taxon>Arthropoda</taxon>
        <taxon>Hexapoda</taxon>
        <taxon>Insecta</taxon>
        <taxon>Pterygota</taxon>
        <taxon>Neoptera</taxon>
        <taxon>Endopterygota</taxon>
        <taxon>Lepidoptera</taxon>
        <taxon>Glossata</taxon>
        <taxon>Ditrysia</taxon>
        <taxon>Pyraloidea</taxon>
        <taxon>Crambidae</taxon>
        <taxon>Pyraustinae</taxon>
        <taxon>Loxostege</taxon>
    </lineage>
</organism>
<dbReference type="PANTHER" id="PTHR21367:SF1">
    <property type="entry name" value="ARGINYL-TRNA--PROTEIN TRANSFERASE 1"/>
    <property type="match status" value="1"/>
</dbReference>
<dbReference type="PIRSF" id="PIRSF037207">
    <property type="entry name" value="ATE1_euk"/>
    <property type="match status" value="1"/>
</dbReference>
<evidence type="ECO:0000256" key="1">
    <source>
        <dbReference type="ARBA" id="ARBA00009991"/>
    </source>
</evidence>
<feature type="domain" description="N-end aminoacyl transferase N-terminal" evidence="7">
    <location>
        <begin position="16"/>
        <end position="86"/>
    </location>
</feature>
<evidence type="ECO:0000313" key="10">
    <source>
        <dbReference type="Proteomes" id="UP001549921"/>
    </source>
</evidence>
<keyword evidence="4 5" id="KW-0012">Acyltransferase</keyword>
<comment type="caution">
    <text evidence="9">The sequence shown here is derived from an EMBL/GenBank/DDBJ whole genome shotgun (WGS) entry which is preliminary data.</text>
</comment>
<evidence type="ECO:0000256" key="2">
    <source>
        <dbReference type="ARBA" id="ARBA00022679"/>
    </source>
</evidence>
<dbReference type="InterPro" id="IPR030700">
    <property type="entry name" value="N-end_Aminoacyl_Trfase"/>
</dbReference>
<dbReference type="InterPro" id="IPR007471">
    <property type="entry name" value="N-end_Aminoacyl_Trfase_N"/>
</dbReference>
<comment type="similarity">
    <text evidence="1 5">Belongs to the R-transferase family.</text>
</comment>
<evidence type="ECO:0000256" key="3">
    <source>
        <dbReference type="ARBA" id="ARBA00022786"/>
    </source>
</evidence>
<keyword evidence="3 5" id="KW-0833">Ubl conjugation pathway</keyword>
<dbReference type="InterPro" id="IPR007472">
    <property type="entry name" value="N-end_Aminoacyl_Trfase_C"/>
</dbReference>
<dbReference type="Proteomes" id="UP001549921">
    <property type="component" value="Unassembled WGS sequence"/>
</dbReference>
<evidence type="ECO:0000313" key="9">
    <source>
        <dbReference type="EMBL" id="KAL0821745.1"/>
    </source>
</evidence>
<comment type="function">
    <text evidence="5">Involved in the post-translational conjugation of arginine to the N-terminal aspartate or glutamate of a protein. This arginylation is required for degradation of the protein via the ubiquitin pathway.</text>
</comment>
<accession>A0ABD0SPG8</accession>
<feature type="region of interest" description="Disordered" evidence="6">
    <location>
        <begin position="95"/>
        <end position="124"/>
    </location>
</feature>
<keyword evidence="2 5" id="KW-0808">Transferase</keyword>
<dbReference type="PANTHER" id="PTHR21367">
    <property type="entry name" value="ARGININE-TRNA-PROTEIN TRANSFERASE 1"/>
    <property type="match status" value="1"/>
</dbReference>
<feature type="compositionally biased region" description="Low complexity" evidence="6">
    <location>
        <begin position="156"/>
        <end position="166"/>
    </location>
</feature>
<dbReference type="InterPro" id="IPR017137">
    <property type="entry name" value="Arg-tRNA-P_Trfase_1_euk"/>
</dbReference>
<name>A0ABD0SPG8_LOXSC</name>
<evidence type="ECO:0000259" key="8">
    <source>
        <dbReference type="Pfam" id="PF04377"/>
    </source>
</evidence>
<evidence type="ECO:0000256" key="6">
    <source>
        <dbReference type="SAM" id="MobiDB-lite"/>
    </source>
</evidence>
<dbReference type="Pfam" id="PF04377">
    <property type="entry name" value="ATE_C"/>
    <property type="match status" value="1"/>
</dbReference>
<evidence type="ECO:0000259" key="7">
    <source>
        <dbReference type="Pfam" id="PF04376"/>
    </source>
</evidence>
<dbReference type="SUPFAM" id="SSF55729">
    <property type="entry name" value="Acyl-CoA N-acyltransferases (Nat)"/>
    <property type="match status" value="1"/>
</dbReference>
<dbReference type="AlphaFoldDB" id="A0ABD0SPG8"/>
<protein>
    <recommendedName>
        <fullName evidence="5">Arginyl-tRNA--protein transferase 1</fullName>
        <shortName evidence="5">Arginyltransferase 1</shortName>
        <shortName evidence="5">R-transferase 1</shortName>
        <ecNumber evidence="5">2.3.2.8</ecNumber>
    </recommendedName>
    <alternativeName>
        <fullName evidence="5">Arginine-tRNA--protein transferase 1</fullName>
    </alternativeName>
</protein>
<evidence type="ECO:0000256" key="4">
    <source>
        <dbReference type="ARBA" id="ARBA00023315"/>
    </source>
</evidence>
<reference evidence="9 10" key="1">
    <citation type="submission" date="2024-06" db="EMBL/GenBank/DDBJ databases">
        <title>A chromosome-level genome assembly of beet webworm, Loxostege sticticalis.</title>
        <authorList>
            <person name="Zhang Y."/>
        </authorList>
    </citation>
    <scope>NUCLEOTIDE SEQUENCE [LARGE SCALE GENOMIC DNA]</scope>
    <source>
        <strain evidence="9">AQ028</strain>
        <tissue evidence="9">Male pupae</tissue>
    </source>
</reference>
<dbReference type="InterPro" id="IPR016181">
    <property type="entry name" value="Acyl_CoA_acyltransferase"/>
</dbReference>
<sequence>MLRSVVEYYAEHSGYRCGYCKSPDTNFSHGMWAHAMSVTDYQDLIDRGWRRSGKYCYKPTMDVTCCPMYTIRCRALEFKATKSQKKILKRFNKFLMRQDPGQEPGDAGRKMSCSSGTDEEQLGEGQEQFVNSNKEHHTIDVNAVLSSSKMIEQTVNENNSSVSVNSGEASQLSVPNNTRDLAHHKEAKKDLGPDPTKPPCKKAKQLRLERKLEKLKEKGIDVSNLPKISKNKEKQVEDFINELPDEVKRKLEIRLVRTSPASQEWLATSKETHEVYVKYQTIIHGDKPDKCTEPKFKEFLVQSPLLEEHRESGPACGYGSFHQQYWLDGKLIAVGVIDILPKCVSSVYFFYDPHYMNLTLGTYGALREIEFTRDLNRSCPEIKYYYMGFYIYSCRKMRYKGNFYPSDLLCPETYKWFSIKDCIPKLEASKYSRLDPDLDSTDDNYPTESDLNYIPVWTSGAQGSSGVMFYKAYRRKNHKRADDSDEVMEYARLVGTKSAKSLILFR</sequence>
<dbReference type="Pfam" id="PF04376">
    <property type="entry name" value="ATE_N"/>
    <property type="match status" value="1"/>
</dbReference>